<evidence type="ECO:0000256" key="6">
    <source>
        <dbReference type="ARBA" id="ARBA00022927"/>
    </source>
</evidence>
<keyword evidence="10 12" id="KW-0472">Membrane</keyword>
<keyword evidence="9" id="KW-0496">Mitochondrion</keyword>
<dbReference type="FunCoup" id="A0A316YLN5">
    <property type="interactions" value="114"/>
</dbReference>
<keyword evidence="4 12" id="KW-0812">Transmembrane</keyword>
<evidence type="ECO:0000313" key="13">
    <source>
        <dbReference type="EMBL" id="PWN89714.1"/>
    </source>
</evidence>
<evidence type="ECO:0000256" key="3">
    <source>
        <dbReference type="ARBA" id="ARBA00022448"/>
    </source>
</evidence>
<evidence type="ECO:0000256" key="11">
    <source>
        <dbReference type="ARBA" id="ARBA00023170"/>
    </source>
</evidence>
<dbReference type="STRING" id="215250.A0A316YLN5"/>
<evidence type="ECO:0000256" key="4">
    <source>
        <dbReference type="ARBA" id="ARBA00022692"/>
    </source>
</evidence>
<evidence type="ECO:0000256" key="9">
    <source>
        <dbReference type="ARBA" id="ARBA00023128"/>
    </source>
</evidence>
<feature type="non-terminal residue" evidence="13">
    <location>
        <position position="86"/>
    </location>
</feature>
<dbReference type="InterPro" id="IPR005683">
    <property type="entry name" value="Tom22"/>
</dbReference>
<dbReference type="InParanoid" id="A0A316YLN5"/>
<feature type="transmembrane region" description="Helical" evidence="12">
    <location>
        <begin position="43"/>
        <end position="62"/>
    </location>
</feature>
<dbReference type="GeneID" id="37040485"/>
<dbReference type="RefSeq" id="XP_025376912.1">
    <property type="nucleotide sequence ID" value="XM_025518569.1"/>
</dbReference>
<keyword evidence="8" id="KW-0811">Translocation</keyword>
<dbReference type="AlphaFoldDB" id="A0A316YLN5"/>
<evidence type="ECO:0000256" key="10">
    <source>
        <dbReference type="ARBA" id="ARBA00023136"/>
    </source>
</evidence>
<dbReference type="PANTHER" id="PTHR12504:SF0">
    <property type="entry name" value="MITOCHONDRIAL IMPORT RECEPTOR SUBUNIT TOM22 HOMOLOG"/>
    <property type="match status" value="1"/>
</dbReference>
<evidence type="ECO:0000256" key="5">
    <source>
        <dbReference type="ARBA" id="ARBA00022787"/>
    </source>
</evidence>
<protein>
    <submittedName>
        <fullName evidence="13">Mitochondrial import translocase, subunit Tom22</fullName>
    </submittedName>
</protein>
<keyword evidence="7 12" id="KW-1133">Transmembrane helix</keyword>
<dbReference type="CDD" id="cd22884">
    <property type="entry name" value="TOM22"/>
    <property type="match status" value="1"/>
</dbReference>
<evidence type="ECO:0000256" key="7">
    <source>
        <dbReference type="ARBA" id="ARBA00022989"/>
    </source>
</evidence>
<comment type="subcellular location">
    <subcellularLocation>
        <location evidence="1">Mitochondrion outer membrane</location>
        <topology evidence="1">Single-pass membrane protein</topology>
    </subcellularLocation>
</comment>
<evidence type="ECO:0000313" key="14">
    <source>
        <dbReference type="Proteomes" id="UP000245768"/>
    </source>
</evidence>
<dbReference type="EMBL" id="KZ819637">
    <property type="protein sequence ID" value="PWN89714.1"/>
    <property type="molecule type" value="Genomic_DNA"/>
</dbReference>
<reference evidence="13 14" key="1">
    <citation type="journal article" date="2018" name="Mol. Biol. Evol.">
        <title>Broad Genomic Sampling Reveals a Smut Pathogenic Ancestry of the Fungal Clade Ustilaginomycotina.</title>
        <authorList>
            <person name="Kijpornyongpan T."/>
            <person name="Mondo S.J."/>
            <person name="Barry K."/>
            <person name="Sandor L."/>
            <person name="Lee J."/>
            <person name="Lipzen A."/>
            <person name="Pangilinan J."/>
            <person name="LaButti K."/>
            <person name="Hainaut M."/>
            <person name="Henrissat B."/>
            <person name="Grigoriev I.V."/>
            <person name="Spatafora J.W."/>
            <person name="Aime M.C."/>
        </authorList>
    </citation>
    <scope>NUCLEOTIDE SEQUENCE [LARGE SCALE GENOMIC DNA]</scope>
    <source>
        <strain evidence="13 14">MCA 4198</strain>
    </source>
</reference>
<gene>
    <name evidence="13" type="ORF">FA10DRAFT_222992</name>
</gene>
<keyword evidence="3" id="KW-0813">Transport</keyword>
<evidence type="ECO:0000256" key="1">
    <source>
        <dbReference type="ARBA" id="ARBA00004572"/>
    </source>
</evidence>
<accession>A0A316YLN5</accession>
<keyword evidence="11" id="KW-0675">Receptor</keyword>
<dbReference type="Proteomes" id="UP000245768">
    <property type="component" value="Unassembled WGS sequence"/>
</dbReference>
<keyword evidence="6" id="KW-0653">Protein transport</keyword>
<keyword evidence="5" id="KW-1000">Mitochondrion outer membrane</keyword>
<evidence type="ECO:0000256" key="2">
    <source>
        <dbReference type="ARBA" id="ARBA00009874"/>
    </source>
</evidence>
<dbReference type="PANTHER" id="PTHR12504">
    <property type="entry name" value="MITOCHONDRIAL IMPORT RECEPTOR SUBUNIT TOM22"/>
    <property type="match status" value="1"/>
</dbReference>
<dbReference type="GO" id="GO:0006886">
    <property type="term" value="P:intracellular protein transport"/>
    <property type="evidence" value="ECO:0007669"/>
    <property type="project" value="InterPro"/>
</dbReference>
<proteinExistence type="inferred from homology"/>
<evidence type="ECO:0000256" key="12">
    <source>
        <dbReference type="SAM" id="Phobius"/>
    </source>
</evidence>
<name>A0A316YLN5_9BASI</name>
<organism evidence="13 14">
    <name type="scientific">Acaromyces ingoldii</name>
    <dbReference type="NCBI Taxonomy" id="215250"/>
    <lineage>
        <taxon>Eukaryota</taxon>
        <taxon>Fungi</taxon>
        <taxon>Dikarya</taxon>
        <taxon>Basidiomycota</taxon>
        <taxon>Ustilaginomycotina</taxon>
        <taxon>Exobasidiomycetes</taxon>
        <taxon>Exobasidiales</taxon>
        <taxon>Cryptobasidiaceae</taxon>
        <taxon>Acaromyces</taxon>
    </lineage>
</organism>
<feature type="non-terminal residue" evidence="13">
    <location>
        <position position="1"/>
    </location>
</feature>
<dbReference type="OrthoDB" id="10016939at2759"/>
<dbReference type="Pfam" id="PF04281">
    <property type="entry name" value="Tom22"/>
    <property type="match status" value="1"/>
</dbReference>
<evidence type="ECO:0000256" key="8">
    <source>
        <dbReference type="ARBA" id="ARBA00023010"/>
    </source>
</evidence>
<comment type="similarity">
    <text evidence="2">Belongs to the Tom22 family.</text>
</comment>
<dbReference type="GO" id="GO:0005741">
    <property type="term" value="C:mitochondrial outer membrane"/>
    <property type="evidence" value="ECO:0007669"/>
    <property type="project" value="UniProtKB-SubCell"/>
</dbReference>
<keyword evidence="14" id="KW-1185">Reference proteome</keyword>
<sequence>EETIWERLSALRDIVPPSTRHRIASSLSTASTYVYVGGRLVGGLAWVVTTSALLVGLPYALAVEDEVRVAMQEREIAAQQSGAQHV</sequence>